<feature type="region of interest" description="Disordered" evidence="1">
    <location>
        <begin position="654"/>
        <end position="693"/>
    </location>
</feature>
<feature type="region of interest" description="Disordered" evidence="1">
    <location>
        <begin position="378"/>
        <end position="398"/>
    </location>
</feature>
<feature type="compositionally biased region" description="Basic and acidic residues" evidence="1">
    <location>
        <begin position="433"/>
        <end position="443"/>
    </location>
</feature>
<dbReference type="OrthoDB" id="2422840at2759"/>
<reference evidence="2 3" key="1">
    <citation type="submission" date="2016-06" db="EMBL/GenBank/DDBJ databases">
        <title>Comparative genomics of the ectomycorrhizal sister species Rhizopogon vinicolor and Rhizopogon vesiculosus (Basidiomycota: Boletales) reveals a divergence of the mating type B locus.</title>
        <authorList>
            <consortium name="DOE Joint Genome Institute"/>
            <person name="Mujic A.B."/>
            <person name="Kuo A."/>
            <person name="Tritt A."/>
            <person name="Lipzen A."/>
            <person name="Chen C."/>
            <person name="Johnson J."/>
            <person name="Sharma A."/>
            <person name="Barry K."/>
            <person name="Grigoriev I.V."/>
            <person name="Spatafora J.W."/>
        </authorList>
    </citation>
    <scope>NUCLEOTIDE SEQUENCE [LARGE SCALE GENOMIC DNA]</scope>
    <source>
        <strain evidence="2 3">AM-OR11-026</strain>
    </source>
</reference>
<feature type="compositionally biased region" description="Low complexity" evidence="1">
    <location>
        <begin position="999"/>
        <end position="1022"/>
    </location>
</feature>
<accession>A0A1B7N272</accession>
<sequence length="1320" mass="146006">MDPSEISPDYELTVRNHIRQIFLPYIRKHITKDHVAYTESKLEQIFTESLDFIPLADPHALVLPSDPLDNLVKSLDSLEPFEERWTTDADTVHKLKSMFKAIAGEGGELCSDAYWRENDHMYTHLAEIYRPMTPALTNRSRQQTLHPGSNALRASLPRTQPTIFEHIGVRPVVVEQVEEFDAPILEVVLNLRPTMDTATRSYVLSQFKLANPPAQSTETNMHVTSFLRADSPPPHPNPRPFSPPLFPGSKANSGSLGAGMLNAKAIMDKMDDVPAPVPEELEVDMDKLNMMIVDGWVTLPISSPPSASPCSSQHTEIDELWEDSPTPLGTPATSLFNARMDDVEVPRIHKPGHALPSTPGPRGPKSLKSLMEHLKPVAPRNAKAINCTTPTKQKPKLPLSFSSAHAEDGRCLDSMLGQPPSDCTASPWTTGAQKDKRENSDRDSDPDDFEMDIEQGFDMALKHVYHGVQEDNIEGCVLEERLDEKDVALMDVPHLPPPTAHSGASLQPTRMGYLVRGCKGNTPMDANLPRHSTLQPVKGIKPLNLELSWRPFKFTPPIPTDEIVTLVEGSGLEDLEKQGYIDTTSEANVHGLLRDIDTAIGHSVSIAGCKNFDDRRGTGNIGLSPPRFNKPFPEAKGFELVLTKRERRLLAGLSEFEDPHEHRAEDSDDRQEQQDEASLVTENDRHVNGNGQLLGEYDRSGIRSVHLGGDLHLHSNFGDLNPAGRSFLHSDGLRFTCGDTSTPPGSVLYNSGVLDSVPGVVLDEDLCGVVFDDSGVIIHDDGGRHRDRVGHPRYPEVVYSPENVGDSDDDKENKFYYTCNGLQDQPQGVENQSQVPFSSRPLSIQKHHGPSSFPTKFRASRGHGQDTGGFFPLSFGAEPGRVPKDPIEPGILTLDSDLERIHVFQPDNNVCEIQSPGKVQYIPENDTPKNVSSFLQYFVLEVDLPENVSSFLQYLMPEVDPPVSKRKRLDDPTATPTATRALLDDHLALRNKPITHAPLPLTTPTAISSQQQASQSSGTSPPRDAPPEIFDVHTIRLPDIWDPPATNHCYLASMALIQKRALLRALRDPECQVHLVERYALGGVDIIMDPDTAVLLAPLLALPCEVEGLTDRISHASWRYAHILVILEAFPSADALTTDGNKKITNSTKLTPYAFSPPMLKAVKKLRRLLSIADGFGTKNAGCEIHWAFANDVGKAALFVRIFGNLAEERALREGRDALWGDRGWLQVDEHEDEADLATAEDMNSFAAFVMLYQRSLQEILDMSSERRMEEFSDLMGKSRIASLNALIEQRAQEMDVDATTESGVGYSTLNIEIEGSIQY</sequence>
<keyword evidence="3" id="KW-1185">Reference proteome</keyword>
<proteinExistence type="predicted"/>
<dbReference type="STRING" id="1314800.A0A1B7N272"/>
<evidence type="ECO:0000256" key="1">
    <source>
        <dbReference type="SAM" id="MobiDB-lite"/>
    </source>
</evidence>
<feature type="region of interest" description="Disordered" evidence="1">
    <location>
        <begin position="999"/>
        <end position="1028"/>
    </location>
</feature>
<feature type="region of interest" description="Disordered" evidence="1">
    <location>
        <begin position="348"/>
        <end position="367"/>
    </location>
</feature>
<feature type="compositionally biased region" description="Polar residues" evidence="1">
    <location>
        <begin position="822"/>
        <end position="842"/>
    </location>
</feature>
<evidence type="ECO:0000313" key="2">
    <source>
        <dbReference type="EMBL" id="OAX38957.1"/>
    </source>
</evidence>
<feature type="compositionally biased region" description="Basic and acidic residues" evidence="1">
    <location>
        <begin position="657"/>
        <end position="673"/>
    </location>
</feature>
<gene>
    <name evidence="2" type="ORF">K503DRAFT_856354</name>
</gene>
<feature type="compositionally biased region" description="Polar residues" evidence="1">
    <location>
        <begin position="421"/>
        <end position="432"/>
    </location>
</feature>
<dbReference type="EMBL" id="KV448269">
    <property type="protein sequence ID" value="OAX38957.1"/>
    <property type="molecule type" value="Genomic_DNA"/>
</dbReference>
<organism evidence="2 3">
    <name type="scientific">Rhizopogon vinicolor AM-OR11-026</name>
    <dbReference type="NCBI Taxonomy" id="1314800"/>
    <lineage>
        <taxon>Eukaryota</taxon>
        <taxon>Fungi</taxon>
        <taxon>Dikarya</taxon>
        <taxon>Basidiomycota</taxon>
        <taxon>Agaricomycotina</taxon>
        <taxon>Agaricomycetes</taxon>
        <taxon>Agaricomycetidae</taxon>
        <taxon>Boletales</taxon>
        <taxon>Suillineae</taxon>
        <taxon>Rhizopogonaceae</taxon>
        <taxon>Rhizopogon</taxon>
    </lineage>
</organism>
<protein>
    <submittedName>
        <fullName evidence="2">Uncharacterized protein</fullName>
    </submittedName>
</protein>
<feature type="region of interest" description="Disordered" evidence="1">
    <location>
        <begin position="822"/>
        <end position="852"/>
    </location>
</feature>
<feature type="region of interest" description="Disordered" evidence="1">
    <location>
        <begin position="787"/>
        <end position="807"/>
    </location>
</feature>
<feature type="region of interest" description="Disordered" evidence="1">
    <location>
        <begin position="962"/>
        <end position="982"/>
    </location>
</feature>
<feature type="compositionally biased region" description="Low complexity" evidence="1">
    <location>
        <begin position="972"/>
        <end position="981"/>
    </location>
</feature>
<name>A0A1B7N272_9AGAM</name>
<dbReference type="InParanoid" id="A0A1B7N272"/>
<dbReference type="Proteomes" id="UP000092154">
    <property type="component" value="Unassembled WGS sequence"/>
</dbReference>
<feature type="region of interest" description="Disordered" evidence="1">
    <location>
        <begin position="411"/>
        <end position="450"/>
    </location>
</feature>
<evidence type="ECO:0000313" key="3">
    <source>
        <dbReference type="Proteomes" id="UP000092154"/>
    </source>
</evidence>